<gene>
    <name evidence="1" type="ORF">LPTSP4_09850</name>
</gene>
<evidence type="ECO:0000313" key="1">
    <source>
        <dbReference type="EMBL" id="GBF49472.1"/>
    </source>
</evidence>
<proteinExistence type="predicted"/>
<dbReference type="Proteomes" id="UP000245133">
    <property type="component" value="Unassembled WGS sequence"/>
</dbReference>
<dbReference type="EMBL" id="BFBB01000003">
    <property type="protein sequence ID" value="GBF49472.1"/>
    <property type="molecule type" value="Genomic_DNA"/>
</dbReference>
<organism evidence="1 2">
    <name type="scientific">Leptospira ryugenii</name>
    <dbReference type="NCBI Taxonomy" id="1917863"/>
    <lineage>
        <taxon>Bacteria</taxon>
        <taxon>Pseudomonadati</taxon>
        <taxon>Spirochaetota</taxon>
        <taxon>Spirochaetia</taxon>
        <taxon>Leptospirales</taxon>
        <taxon>Leptospiraceae</taxon>
        <taxon>Leptospira</taxon>
    </lineage>
</organism>
<dbReference type="OrthoDB" id="341867at2"/>
<accession>A0A2P2DXX2</accession>
<name>A0A2P2DXX2_9LEPT</name>
<dbReference type="RefSeq" id="WP_108974392.1">
    <property type="nucleotide sequence ID" value="NZ_BFBB01000003.1"/>
</dbReference>
<sequence>MNTIQMRILIHLCYILLNCQTFEIYRNVDLEHGDIEGNLYESPFEKFACFVPIDVRYAVMEDQKNGATFYQEEFGLFKIQALPVKTEFTLKVAEKGKEKALSDFVTNDILEKLNKDSMKANLILSQYSPEFRNGTVYFLTTVKNPKNDSLVIPPFNSYAMMVFLVNDFIYFLTRNANLPITSDPLELQKEIELAIDKLINFHSLPIDLN</sequence>
<comment type="caution">
    <text evidence="1">The sequence shown here is derived from an EMBL/GenBank/DDBJ whole genome shotgun (WGS) entry which is preliminary data.</text>
</comment>
<evidence type="ECO:0000313" key="2">
    <source>
        <dbReference type="Proteomes" id="UP000245133"/>
    </source>
</evidence>
<dbReference type="AlphaFoldDB" id="A0A2P2DXX2"/>
<keyword evidence="2" id="KW-1185">Reference proteome</keyword>
<protein>
    <submittedName>
        <fullName evidence="1">Uncharacterized protein</fullName>
    </submittedName>
</protein>
<reference evidence="1 2" key="1">
    <citation type="submission" date="2018-02" db="EMBL/GenBank/DDBJ databases">
        <title>Novel Leptospira species isolated from soil and water in Japan.</title>
        <authorList>
            <person name="Nakao R."/>
            <person name="Masuzawa T."/>
        </authorList>
    </citation>
    <scope>NUCLEOTIDE SEQUENCE [LARGE SCALE GENOMIC DNA]</scope>
    <source>
        <strain evidence="1 2">YH101</strain>
    </source>
</reference>